<feature type="transmembrane region" description="Helical" evidence="1">
    <location>
        <begin position="20"/>
        <end position="44"/>
    </location>
</feature>
<dbReference type="EMBL" id="CP008822">
    <property type="protein sequence ID" value="AIM26754.1"/>
    <property type="molecule type" value="Genomic_DNA"/>
</dbReference>
<accession>A0A088E2S4</accession>
<dbReference type="PANTHER" id="PTHR35902:SF3">
    <property type="entry name" value="NPCBM-ASSOCIATED, NEW3 DOMAIN OF ALPHA-GALACTOSIDASE"/>
    <property type="match status" value="1"/>
</dbReference>
<dbReference type="PANTHER" id="PTHR35902">
    <property type="entry name" value="S-LAYER DOMAIN-LIKE PROTEIN-RELATED"/>
    <property type="match status" value="1"/>
</dbReference>
<organism evidence="2 3">
    <name type="scientific">Metallosphaera sedula</name>
    <dbReference type="NCBI Taxonomy" id="43687"/>
    <lineage>
        <taxon>Archaea</taxon>
        <taxon>Thermoproteota</taxon>
        <taxon>Thermoprotei</taxon>
        <taxon>Sulfolobales</taxon>
        <taxon>Sulfolobaceae</taxon>
        <taxon>Metallosphaera</taxon>
    </lineage>
</organism>
<evidence type="ECO:0000256" key="1">
    <source>
        <dbReference type="SAM" id="Phobius"/>
    </source>
</evidence>
<reference evidence="2 3" key="1">
    <citation type="journal article" date="2014" name="J. Bacteriol.">
        <title>Role of an Archaeal PitA Transporter in the Copper and Arsenic Resistance of Metallosphaera sedula, an Extreme Thermoacidophile.</title>
        <authorList>
            <person name="McCarthy S."/>
            <person name="Ai C."/>
            <person name="Wheaton G."/>
            <person name="Tevatia R."/>
            <person name="Eckrich V."/>
            <person name="Kelly R."/>
            <person name="Blum P."/>
        </authorList>
    </citation>
    <scope>NUCLEOTIDE SEQUENCE [LARGE SCALE GENOMIC DNA]</scope>
    <source>
        <strain evidence="2 3">CuR1</strain>
    </source>
</reference>
<keyword evidence="1" id="KW-0812">Transmembrane</keyword>
<dbReference type="OMA" id="NPMIVGP"/>
<dbReference type="AlphaFoldDB" id="A0A088E2S4"/>
<gene>
    <name evidence="2" type="ORF">HA72_0592</name>
</gene>
<keyword evidence="1" id="KW-0472">Membrane</keyword>
<dbReference type="Proteomes" id="UP000029084">
    <property type="component" value="Chromosome"/>
</dbReference>
<keyword evidence="1" id="KW-1133">Transmembrane helix</keyword>
<protein>
    <submittedName>
        <fullName evidence="2">S-layer domain-like protein</fullName>
    </submittedName>
</protein>
<sequence precursor="true">MTLNTKDISLATMTSRSLYITLITGLLLLGTFFATVSVGFGIGISSPQLHFIMYARPLEEPLAPGMTDVPINFTLINANNFALYDVNISAFSVYPFTLINYYNNTQNTSILQWNPGQVINVIYYYNINTSASNGVYNISLKVAGPISIFHKFHETVNASVAILGYTRASVQAVWGSPSSPQLVAPGDNNVPITLIIDNQGNVEMSNASLLLTSTYPIKFMQNYLNIGYLPPGQPIEVTTYASVYPNATTGVYQVPAQIQYFSHSRITTTISIPITGYANFSATTIWGSTSNPLVAGAGSARLPLTIILNNLGDVNVDNVSITFPQNEFPLHFLQTSGYLGIIPAGLYSETTLTVSVYSNASPGVYYVKGTINYFDEKQTIYVPVAILGYTRASVQAVWGSPSSPQLVAPGDNNVPITLIIDNQGNVEMSNASLLLTSTYPIKFMQNYLNIGYLPPGQPIEVTTYASVYPNATTGVYQVPAQIQYFSGKEVISTFITVPIVGYETFSVSSVWGSTSSPLTAAPGQTNLPLTFIVRNLGDVNALNVSLYVSSSEFPIQFTQNSLMIGIVPAGQINEGTITVNVYPNATPGTYYIPVIMHYSQVNVTEYVPVTVYPPKIALSLFTVPPQVFPGFYDVRVEGVITNYGTAAAQNSYVLLQSPFPVISQNNLTIGAIPPGVPINVSFLINVPDSVSPGQYHLNFTVFYDGGSYTKSYSLTVYPKANLTIVKVIYPSLQAGDTKVPITLIVKNVGNATAKNVKAILGTSDVIYPHVSSSNPLQGLTASESSLGDIGPGQEINVTYVVDVSGGASVGSYPLTLTLVWNQTGSLVPFVQNDHFFVTVTPPLTSVIVQNPAFYIAIVVVIIIIVVVLILLRRKK</sequence>
<proteinExistence type="predicted"/>
<evidence type="ECO:0000313" key="2">
    <source>
        <dbReference type="EMBL" id="AIM26754.1"/>
    </source>
</evidence>
<evidence type="ECO:0000313" key="3">
    <source>
        <dbReference type="Proteomes" id="UP000029084"/>
    </source>
</evidence>
<name>A0A088E2S4_9CREN</name>
<feature type="transmembrane region" description="Helical" evidence="1">
    <location>
        <begin position="852"/>
        <end position="871"/>
    </location>
</feature>